<feature type="region of interest" description="Disordered" evidence="7">
    <location>
        <begin position="356"/>
        <end position="385"/>
    </location>
</feature>
<dbReference type="STRING" id="252740.A0A423WJA3"/>
<keyword evidence="1" id="KW-0444">Lipid biosynthesis</keyword>
<evidence type="ECO:0000256" key="1">
    <source>
        <dbReference type="ARBA" id="ARBA00022516"/>
    </source>
</evidence>
<comment type="caution">
    <text evidence="8">The sequence shown here is derived from an EMBL/GenBank/DDBJ whole genome shotgun (WGS) entry which is preliminary data.</text>
</comment>
<name>A0A423WJA3_CYTCH</name>
<reference evidence="8 9" key="1">
    <citation type="submission" date="2015-09" db="EMBL/GenBank/DDBJ databases">
        <title>Host preference determinants of Valsa canker pathogens revealed by comparative genomics.</title>
        <authorList>
            <person name="Yin Z."/>
            <person name="Huang L."/>
        </authorList>
    </citation>
    <scope>NUCLEOTIDE SEQUENCE [LARGE SCALE GENOMIC DNA]</scope>
    <source>
        <strain evidence="8 9">YSFL</strain>
    </source>
</reference>
<dbReference type="AlphaFoldDB" id="A0A423WJA3"/>
<dbReference type="InterPro" id="IPR036291">
    <property type="entry name" value="NAD(P)-bd_dom_sf"/>
</dbReference>
<dbReference type="OrthoDB" id="9989144at2759"/>
<evidence type="ECO:0000313" key="9">
    <source>
        <dbReference type="Proteomes" id="UP000284375"/>
    </source>
</evidence>
<protein>
    <recommendedName>
        <fullName evidence="10">3-keto-steroid reductase</fullName>
    </recommendedName>
</protein>
<keyword evidence="9" id="KW-1185">Reference proteome</keyword>
<dbReference type="EMBL" id="LJZO01000003">
    <property type="protein sequence ID" value="ROW03502.1"/>
    <property type="molecule type" value="Genomic_DNA"/>
</dbReference>
<proteinExistence type="inferred from homology"/>
<evidence type="ECO:0008006" key="10">
    <source>
        <dbReference type="Google" id="ProtNLM"/>
    </source>
</evidence>
<dbReference type="InterPro" id="IPR051593">
    <property type="entry name" value="Ergosterol_Biosynth_ERG27"/>
</dbReference>
<dbReference type="GO" id="GO:0005811">
    <property type="term" value="C:lipid droplet"/>
    <property type="evidence" value="ECO:0007669"/>
    <property type="project" value="TreeGrafter"/>
</dbReference>
<dbReference type="PANTHER" id="PTHR43647">
    <property type="entry name" value="DEHYDROGENASE"/>
    <property type="match status" value="1"/>
</dbReference>
<keyword evidence="4" id="KW-0560">Oxidoreductase</keyword>
<comment type="similarity">
    <text evidence="6">Belongs to the short-chain dehydrogenases/reductases (SDR) family. ERG27 subfamily.</text>
</comment>
<sequence>MCTATRRKMKAEQLNFSTAHQRLLTKAQEKALPPILDPFLDEKNESAARPRRLPTQKMAPAPWDSVSARDTCFVLVTGANSGIGLGICQRLIDEFLATRSLTSHLVVIPTTRSTRKSAETAALLRKHLHRAASRSKQLQARGGTPEGAAARVHIASLQLDLCDFATVRRAADCLVEGALALEGHKGEFAIPRLDAVVFNAGIGGWTGVNWLKAAHNLLTAGWVQATTWPTFKAADPGLTVNPLPSTPGSGKGGNDATTTMGQVFCANVFGHYLFAHAILPLLTRPRRQKQDGVDGVDDNDLPPGRIIWESSLEAAHGHFTPDDFQGVRTRAAYESTKRLTDLLCLTADLPSVRPHVQSYWRPPRSSPSSNLASTTTSRSNADEEVQEPRVYLCHPGIVVTTIMPLPLLLFYAYKFAMYVTRWAGSPWHTNTSYTAAASMVWLALAAQEALDARRAQSAKWGSASDFWGNSLVKKTEVDGWGWTGKVEGLDDEDEGEDVVLGDQEGCRAATGLLRKIKGRRAGAELVTEEKRAEFEEMGAHCWQEMERLRGEWEERIEGAGLNGHAA</sequence>
<dbReference type="Gene3D" id="3.40.50.720">
    <property type="entry name" value="NAD(P)-binding Rossmann-like Domain"/>
    <property type="match status" value="1"/>
</dbReference>
<keyword evidence="5" id="KW-0443">Lipid metabolism</keyword>
<keyword evidence="3" id="KW-0752">Steroid biosynthesis</keyword>
<organism evidence="8 9">
    <name type="scientific">Cytospora chrysosperma</name>
    <name type="common">Cytospora canker fungus</name>
    <name type="synonym">Sphaeria chrysosperma</name>
    <dbReference type="NCBI Taxonomy" id="252740"/>
    <lineage>
        <taxon>Eukaryota</taxon>
        <taxon>Fungi</taxon>
        <taxon>Dikarya</taxon>
        <taxon>Ascomycota</taxon>
        <taxon>Pezizomycotina</taxon>
        <taxon>Sordariomycetes</taxon>
        <taxon>Sordariomycetidae</taxon>
        <taxon>Diaporthales</taxon>
        <taxon>Cytosporaceae</taxon>
        <taxon>Cytospora</taxon>
    </lineage>
</organism>
<dbReference type="GO" id="GO:0005741">
    <property type="term" value="C:mitochondrial outer membrane"/>
    <property type="evidence" value="ECO:0007669"/>
    <property type="project" value="TreeGrafter"/>
</dbReference>
<evidence type="ECO:0000313" key="8">
    <source>
        <dbReference type="EMBL" id="ROW03502.1"/>
    </source>
</evidence>
<evidence type="ECO:0000256" key="3">
    <source>
        <dbReference type="ARBA" id="ARBA00022955"/>
    </source>
</evidence>
<evidence type="ECO:0000256" key="2">
    <source>
        <dbReference type="ARBA" id="ARBA00022857"/>
    </source>
</evidence>
<dbReference type="PANTHER" id="PTHR43647:SF1">
    <property type="entry name" value="3-KETO-STEROID REDUCTASE ERG27"/>
    <property type="match status" value="1"/>
</dbReference>
<evidence type="ECO:0000256" key="7">
    <source>
        <dbReference type="SAM" id="MobiDB-lite"/>
    </source>
</evidence>
<accession>A0A423WJA3</accession>
<dbReference type="GO" id="GO:0000253">
    <property type="term" value="F:3-beta-hydroxysteroid 3-dehydrogenase (NADP+) activity"/>
    <property type="evidence" value="ECO:0007669"/>
    <property type="project" value="TreeGrafter"/>
</dbReference>
<feature type="compositionally biased region" description="Low complexity" evidence="7">
    <location>
        <begin position="362"/>
        <end position="377"/>
    </location>
</feature>
<dbReference type="GO" id="GO:0005789">
    <property type="term" value="C:endoplasmic reticulum membrane"/>
    <property type="evidence" value="ECO:0007669"/>
    <property type="project" value="TreeGrafter"/>
</dbReference>
<evidence type="ECO:0000256" key="6">
    <source>
        <dbReference type="ARBA" id="ARBA00023593"/>
    </source>
</evidence>
<gene>
    <name evidence="8" type="ORF">VSDG_01340</name>
</gene>
<evidence type="ECO:0000256" key="5">
    <source>
        <dbReference type="ARBA" id="ARBA00023098"/>
    </source>
</evidence>
<dbReference type="Proteomes" id="UP000284375">
    <property type="component" value="Unassembled WGS sequence"/>
</dbReference>
<keyword evidence="2" id="KW-0521">NADP</keyword>
<dbReference type="SUPFAM" id="SSF51735">
    <property type="entry name" value="NAD(P)-binding Rossmann-fold domains"/>
    <property type="match status" value="1"/>
</dbReference>
<evidence type="ECO:0000256" key="4">
    <source>
        <dbReference type="ARBA" id="ARBA00023002"/>
    </source>
</evidence>
<dbReference type="GO" id="GO:0006696">
    <property type="term" value="P:ergosterol biosynthetic process"/>
    <property type="evidence" value="ECO:0007669"/>
    <property type="project" value="TreeGrafter"/>
</dbReference>